<dbReference type="Proteomes" id="UP001172457">
    <property type="component" value="Chromosome 1"/>
</dbReference>
<accession>A0AA38TTY7</accession>
<gene>
    <name evidence="1" type="ORF">OSB04_002966</name>
</gene>
<organism evidence="1 2">
    <name type="scientific">Centaurea solstitialis</name>
    <name type="common">yellow star-thistle</name>
    <dbReference type="NCBI Taxonomy" id="347529"/>
    <lineage>
        <taxon>Eukaryota</taxon>
        <taxon>Viridiplantae</taxon>
        <taxon>Streptophyta</taxon>
        <taxon>Embryophyta</taxon>
        <taxon>Tracheophyta</taxon>
        <taxon>Spermatophyta</taxon>
        <taxon>Magnoliopsida</taxon>
        <taxon>eudicotyledons</taxon>
        <taxon>Gunneridae</taxon>
        <taxon>Pentapetalae</taxon>
        <taxon>asterids</taxon>
        <taxon>campanulids</taxon>
        <taxon>Asterales</taxon>
        <taxon>Asteraceae</taxon>
        <taxon>Carduoideae</taxon>
        <taxon>Cardueae</taxon>
        <taxon>Centaureinae</taxon>
        <taxon>Centaurea</taxon>
    </lineage>
</organism>
<name>A0AA38TTY7_9ASTR</name>
<keyword evidence="2" id="KW-1185">Reference proteome</keyword>
<evidence type="ECO:0000313" key="1">
    <source>
        <dbReference type="EMBL" id="KAJ9567000.1"/>
    </source>
</evidence>
<reference evidence="1" key="1">
    <citation type="submission" date="2023-03" db="EMBL/GenBank/DDBJ databases">
        <title>Chromosome-scale reference genome and RAD-based genetic map of yellow starthistle (Centaurea solstitialis) reveal putative structural variation and QTLs associated with invader traits.</title>
        <authorList>
            <person name="Reatini B."/>
            <person name="Cang F.A."/>
            <person name="Jiang Q."/>
            <person name="Mckibben M.T.W."/>
            <person name="Barker M.S."/>
            <person name="Rieseberg L.H."/>
            <person name="Dlugosch K.M."/>
        </authorList>
    </citation>
    <scope>NUCLEOTIDE SEQUENCE</scope>
    <source>
        <strain evidence="1">CAN-66</strain>
        <tissue evidence="1">Leaf</tissue>
    </source>
</reference>
<evidence type="ECO:0000313" key="2">
    <source>
        <dbReference type="Proteomes" id="UP001172457"/>
    </source>
</evidence>
<dbReference type="EMBL" id="JARYMX010000001">
    <property type="protein sequence ID" value="KAJ9567000.1"/>
    <property type="molecule type" value="Genomic_DNA"/>
</dbReference>
<sequence length="184" mass="20259">MAMTTTVVSWTSPAAAVSVQTDDGSNAGCPGGCLTAVVAVQTAATAAVLIPVSIRARLRLEGSWLMVFRSDHYLNFILNCQLGSGCHKDKLTGANFLDWECNLMIVLRHERKWYVLKEPLSKAPPANAAANVRNAYRKHSDDLLDVGCLMLATMSPDLQTRLIDTNAYDMIRQLRDMFQTQART</sequence>
<comment type="caution">
    <text evidence="1">The sequence shown here is derived from an EMBL/GenBank/DDBJ whole genome shotgun (WGS) entry which is preliminary data.</text>
</comment>
<protein>
    <submittedName>
        <fullName evidence="1">Uncharacterized protein</fullName>
    </submittedName>
</protein>
<dbReference type="AlphaFoldDB" id="A0AA38TTY7"/>
<proteinExistence type="predicted"/>